<feature type="compositionally biased region" description="Low complexity" evidence="1">
    <location>
        <begin position="67"/>
        <end position="77"/>
    </location>
</feature>
<feature type="region of interest" description="Disordered" evidence="1">
    <location>
        <begin position="32"/>
        <end position="101"/>
    </location>
</feature>
<evidence type="ECO:0000256" key="1">
    <source>
        <dbReference type="SAM" id="MobiDB-lite"/>
    </source>
</evidence>
<proteinExistence type="predicted"/>
<protein>
    <submittedName>
        <fullName evidence="2">Uncharacterized protein</fullName>
    </submittedName>
</protein>
<keyword evidence="3" id="KW-1185">Reference proteome</keyword>
<evidence type="ECO:0000313" key="3">
    <source>
        <dbReference type="Proteomes" id="UP001432027"/>
    </source>
</evidence>
<reference evidence="2" key="1">
    <citation type="submission" date="2023-10" db="EMBL/GenBank/DDBJ databases">
        <title>Genome assembly of Pristionchus species.</title>
        <authorList>
            <person name="Yoshida K."/>
            <person name="Sommer R.J."/>
        </authorList>
    </citation>
    <scope>NUCLEOTIDE SEQUENCE</scope>
    <source>
        <strain evidence="2">RS0144</strain>
    </source>
</reference>
<organism evidence="2 3">
    <name type="scientific">Pristionchus entomophagus</name>
    <dbReference type="NCBI Taxonomy" id="358040"/>
    <lineage>
        <taxon>Eukaryota</taxon>
        <taxon>Metazoa</taxon>
        <taxon>Ecdysozoa</taxon>
        <taxon>Nematoda</taxon>
        <taxon>Chromadorea</taxon>
        <taxon>Rhabditida</taxon>
        <taxon>Rhabditina</taxon>
        <taxon>Diplogasteromorpha</taxon>
        <taxon>Diplogasteroidea</taxon>
        <taxon>Neodiplogasteridae</taxon>
        <taxon>Pristionchus</taxon>
    </lineage>
</organism>
<dbReference type="AlphaFoldDB" id="A0AAV5TTR4"/>
<sequence length="101" mass="11392">MDQSSLKFDDKDVNFLWVGCDSGEIKRMNLLESAKNETGVSPATKESHDNVEEEEEKTAPGKKRLRSSLNSSKSPKNTGFLENSEIDEDHLMKRSRSEKTS</sequence>
<name>A0AAV5TTR4_9BILA</name>
<feature type="non-terminal residue" evidence="2">
    <location>
        <position position="101"/>
    </location>
</feature>
<dbReference type="Proteomes" id="UP001432027">
    <property type="component" value="Unassembled WGS sequence"/>
</dbReference>
<dbReference type="EMBL" id="BTSX01000004">
    <property type="protein sequence ID" value="GMS97842.1"/>
    <property type="molecule type" value="Genomic_DNA"/>
</dbReference>
<accession>A0AAV5TTR4</accession>
<gene>
    <name evidence="2" type="ORF">PENTCL1PPCAC_20017</name>
</gene>
<comment type="caution">
    <text evidence="2">The sequence shown here is derived from an EMBL/GenBank/DDBJ whole genome shotgun (WGS) entry which is preliminary data.</text>
</comment>
<feature type="compositionally biased region" description="Basic and acidic residues" evidence="1">
    <location>
        <begin position="89"/>
        <end position="101"/>
    </location>
</feature>
<evidence type="ECO:0000313" key="2">
    <source>
        <dbReference type="EMBL" id="GMS97842.1"/>
    </source>
</evidence>